<comment type="pathway">
    <text evidence="3">Porphyrin-containing compound metabolism; protoporphyrin-IX biosynthesis; 5-aminolevulinate from L-glutamyl-tRNA(Glu): step 2/2.</text>
</comment>
<evidence type="ECO:0000313" key="10">
    <source>
        <dbReference type="Proteomes" id="UP000214880"/>
    </source>
</evidence>
<dbReference type="STRING" id="146817.SAMN04488502_10521"/>
<dbReference type="InterPro" id="IPR005814">
    <property type="entry name" value="Aminotrans_3"/>
</dbReference>
<dbReference type="EMBL" id="FNHB01000005">
    <property type="protein sequence ID" value="SDM48719.1"/>
    <property type="molecule type" value="Genomic_DNA"/>
</dbReference>
<evidence type="ECO:0000256" key="8">
    <source>
        <dbReference type="HAMAP-Rule" id="MF_00375"/>
    </source>
</evidence>
<dbReference type="AlphaFoldDB" id="A0A1G9TLN4"/>
<protein>
    <recommendedName>
        <fullName evidence="8">Glutamate-1-semialdehyde 2,1-aminomutase</fullName>
        <shortName evidence="8">GSA</shortName>
        <ecNumber evidence="8">5.4.3.8</ecNumber>
    </recommendedName>
    <alternativeName>
        <fullName evidence="8">Glutamate-1-semialdehyde aminotransferase</fullName>
        <shortName evidence="8">GSA-AT</shortName>
    </alternativeName>
</protein>
<sequence>MSVKHEQSARAFREAKNFIPGGVNSPVRSFGAVGGVPPFIARAAGSKIIDIDGNEYIDYVGSWGPMILGHAYPAVTEALQQAVLNGTSYGAPTLLETELAKLINELMPSMELVRMVNSGTEATMSALRLARAFTGRNKILKFVGCYHGHHDSLLVKAGSGAATLGIPNSPGVPDSIAGNTLTVAYNDITELRSVFAEMGQDIAAVIIEPVAGNMGLVLPKQGYLGAVRQLTEQYGALLIFDEVMCGFRVALGGAQSVYGVKPDLTCLGKVIGGGLPVAAYGGRRDIMEHIAPAGAVYQAGTLSGNPLAMTAGIVTLKLISQIPETPRQPDFFHKLTAKTKQLCQGLQAQAAKFELKLQFHQAGSMFGLFFSDKAVDDYDSAKQSDAGAFNTYFHAMLEQGVYLAPSQFEASFMSAAHTDEDIAATIAASAIAFARVADYYKAK</sequence>
<evidence type="ECO:0000256" key="3">
    <source>
        <dbReference type="ARBA" id="ARBA00004819"/>
    </source>
</evidence>
<dbReference type="GO" id="GO:0006782">
    <property type="term" value="P:protoporphyrinogen IX biosynthetic process"/>
    <property type="evidence" value="ECO:0007669"/>
    <property type="project" value="UniProtKB-UniRule"/>
</dbReference>
<comment type="catalytic activity">
    <reaction evidence="1 8">
        <text>(S)-4-amino-5-oxopentanoate = 5-aminolevulinate</text>
        <dbReference type="Rhea" id="RHEA:14265"/>
        <dbReference type="ChEBI" id="CHEBI:57501"/>
        <dbReference type="ChEBI" id="CHEBI:356416"/>
        <dbReference type="EC" id="5.4.3.8"/>
    </reaction>
</comment>
<comment type="subcellular location">
    <subcellularLocation>
        <location evidence="8">Cytoplasm</location>
    </subcellularLocation>
</comment>
<dbReference type="Gene3D" id="3.90.1150.10">
    <property type="entry name" value="Aspartate Aminotransferase, domain 1"/>
    <property type="match status" value="1"/>
</dbReference>
<dbReference type="NCBIfam" id="TIGR00713">
    <property type="entry name" value="hemL"/>
    <property type="match status" value="1"/>
</dbReference>
<keyword evidence="6 8" id="KW-0413">Isomerase</keyword>
<evidence type="ECO:0000256" key="4">
    <source>
        <dbReference type="ARBA" id="ARBA00008981"/>
    </source>
</evidence>
<dbReference type="PANTHER" id="PTHR43713">
    <property type="entry name" value="GLUTAMATE-1-SEMIALDEHYDE 2,1-AMINOMUTASE"/>
    <property type="match status" value="1"/>
</dbReference>
<feature type="modified residue" description="N6-(pyridoxal phosphate)lysine" evidence="8">
    <location>
        <position position="269"/>
    </location>
</feature>
<comment type="subunit">
    <text evidence="8">Homodimer.</text>
</comment>
<dbReference type="CDD" id="cd00610">
    <property type="entry name" value="OAT_like"/>
    <property type="match status" value="1"/>
</dbReference>
<accession>A0A1G9TLN4</accession>
<dbReference type="HAMAP" id="MF_00375">
    <property type="entry name" value="HemL_aminotrans_3"/>
    <property type="match status" value="1"/>
</dbReference>
<evidence type="ECO:0000256" key="5">
    <source>
        <dbReference type="ARBA" id="ARBA00022898"/>
    </source>
</evidence>
<dbReference type="GO" id="GO:0042286">
    <property type="term" value="F:glutamate-1-semialdehyde 2,1-aminomutase activity"/>
    <property type="evidence" value="ECO:0007669"/>
    <property type="project" value="UniProtKB-UniRule"/>
</dbReference>
<dbReference type="OrthoDB" id="3034088at2"/>
<dbReference type="PROSITE" id="PS00600">
    <property type="entry name" value="AA_TRANSFER_CLASS_3"/>
    <property type="match status" value="1"/>
</dbReference>
<dbReference type="InterPro" id="IPR015421">
    <property type="entry name" value="PyrdxlP-dep_Trfase_major"/>
</dbReference>
<evidence type="ECO:0000256" key="7">
    <source>
        <dbReference type="ARBA" id="ARBA00023244"/>
    </source>
</evidence>
<dbReference type="NCBIfam" id="NF000818">
    <property type="entry name" value="PRK00062.1"/>
    <property type="match status" value="1"/>
</dbReference>
<evidence type="ECO:0000313" key="9">
    <source>
        <dbReference type="EMBL" id="SDM48719.1"/>
    </source>
</evidence>
<dbReference type="InterPro" id="IPR004639">
    <property type="entry name" value="4pyrrol_synth_GluAld_NH2Trfase"/>
</dbReference>
<proteinExistence type="inferred from homology"/>
<dbReference type="InterPro" id="IPR049704">
    <property type="entry name" value="Aminotrans_3_PPA_site"/>
</dbReference>
<dbReference type="Pfam" id="PF00202">
    <property type="entry name" value="Aminotran_3"/>
    <property type="match status" value="1"/>
</dbReference>
<dbReference type="RefSeq" id="WP_092072713.1">
    <property type="nucleotide sequence ID" value="NZ_FNHB01000005.1"/>
</dbReference>
<keyword evidence="8" id="KW-0963">Cytoplasm</keyword>
<keyword evidence="10" id="KW-1185">Reference proteome</keyword>
<keyword evidence="5 8" id="KW-0663">Pyridoxal phosphate</keyword>
<comment type="similarity">
    <text evidence="4 8">Belongs to the class-III pyridoxal-phosphate-dependent aminotransferase family. HemL subfamily.</text>
</comment>
<dbReference type="UniPathway" id="UPA00251">
    <property type="reaction ID" value="UER00317"/>
</dbReference>
<evidence type="ECO:0000256" key="2">
    <source>
        <dbReference type="ARBA" id="ARBA00001933"/>
    </source>
</evidence>
<reference evidence="9 10" key="1">
    <citation type="submission" date="2016-10" db="EMBL/GenBank/DDBJ databases">
        <authorList>
            <person name="de Groot N.N."/>
        </authorList>
    </citation>
    <scope>NUCLEOTIDE SEQUENCE [LARGE SCALE GENOMIC DNA]</scope>
    <source>
        <strain evidence="9 10">DSM 1736</strain>
    </source>
</reference>
<keyword evidence="7 8" id="KW-0627">Porphyrin biosynthesis</keyword>
<dbReference type="Proteomes" id="UP000214880">
    <property type="component" value="Unassembled WGS sequence"/>
</dbReference>
<dbReference type="FunFam" id="3.40.640.10:FF:000021">
    <property type="entry name" value="Glutamate-1-semialdehyde 2,1-aminomutase"/>
    <property type="match status" value="1"/>
</dbReference>
<evidence type="ECO:0000256" key="1">
    <source>
        <dbReference type="ARBA" id="ARBA00001579"/>
    </source>
</evidence>
<comment type="cofactor">
    <cofactor evidence="2 8">
        <name>pyridoxal 5'-phosphate</name>
        <dbReference type="ChEBI" id="CHEBI:597326"/>
    </cofactor>
</comment>
<name>A0A1G9TLN4_9FIRM</name>
<organism evidence="9 10">
    <name type="scientific">Dendrosporobacter quercicolus</name>
    <dbReference type="NCBI Taxonomy" id="146817"/>
    <lineage>
        <taxon>Bacteria</taxon>
        <taxon>Bacillati</taxon>
        <taxon>Bacillota</taxon>
        <taxon>Negativicutes</taxon>
        <taxon>Selenomonadales</taxon>
        <taxon>Sporomusaceae</taxon>
        <taxon>Dendrosporobacter</taxon>
    </lineage>
</organism>
<dbReference type="GO" id="GO:0008483">
    <property type="term" value="F:transaminase activity"/>
    <property type="evidence" value="ECO:0007669"/>
    <property type="project" value="InterPro"/>
</dbReference>
<dbReference type="InterPro" id="IPR015424">
    <property type="entry name" value="PyrdxlP-dep_Trfase"/>
</dbReference>
<dbReference type="EC" id="5.4.3.8" evidence="8"/>
<gene>
    <name evidence="8" type="primary">hemL</name>
    <name evidence="9" type="ORF">SAMN04488502_10521</name>
</gene>
<dbReference type="PANTHER" id="PTHR43713:SF3">
    <property type="entry name" value="GLUTAMATE-1-SEMIALDEHYDE 2,1-AMINOMUTASE 1, CHLOROPLASTIC-RELATED"/>
    <property type="match status" value="1"/>
</dbReference>
<evidence type="ECO:0000256" key="6">
    <source>
        <dbReference type="ARBA" id="ARBA00023235"/>
    </source>
</evidence>
<dbReference type="GO" id="GO:0030170">
    <property type="term" value="F:pyridoxal phosphate binding"/>
    <property type="evidence" value="ECO:0007669"/>
    <property type="project" value="InterPro"/>
</dbReference>
<dbReference type="GO" id="GO:0005737">
    <property type="term" value="C:cytoplasm"/>
    <property type="evidence" value="ECO:0007669"/>
    <property type="project" value="UniProtKB-SubCell"/>
</dbReference>
<dbReference type="InterPro" id="IPR015422">
    <property type="entry name" value="PyrdxlP-dep_Trfase_small"/>
</dbReference>
<dbReference type="SUPFAM" id="SSF53383">
    <property type="entry name" value="PLP-dependent transferases"/>
    <property type="match status" value="1"/>
</dbReference>
<dbReference type="Gene3D" id="3.40.640.10">
    <property type="entry name" value="Type I PLP-dependent aspartate aminotransferase-like (Major domain)"/>
    <property type="match status" value="1"/>
</dbReference>